<gene>
    <name evidence="2" type="ORF">OC846_004382</name>
</gene>
<evidence type="ECO:0000256" key="1">
    <source>
        <dbReference type="SAM" id="MobiDB-lite"/>
    </source>
</evidence>
<feature type="compositionally biased region" description="Low complexity" evidence="1">
    <location>
        <begin position="1"/>
        <end position="21"/>
    </location>
</feature>
<comment type="caution">
    <text evidence="2">The sequence shown here is derived from an EMBL/GenBank/DDBJ whole genome shotgun (WGS) entry which is preliminary data.</text>
</comment>
<protein>
    <submittedName>
        <fullName evidence="2">Uncharacterized protein</fullName>
    </submittedName>
</protein>
<sequence length="77" mass="8170">MFACSTSNTSSSVRSSSSSSRPLGGTICVSVAQSVFQNKFLLYLRATPTIDAEQIISHGLSTFRELTSAADLPLVVE</sequence>
<keyword evidence="3" id="KW-1185">Reference proteome</keyword>
<proteinExistence type="predicted"/>
<evidence type="ECO:0000313" key="2">
    <source>
        <dbReference type="EMBL" id="KAK0548694.1"/>
    </source>
</evidence>
<accession>A0AAN6JSV6</accession>
<reference evidence="2" key="1">
    <citation type="journal article" date="2023" name="PhytoFront">
        <title>Draft Genome Resources of Seven Strains of Tilletia horrida, Causal Agent of Kernel Smut of Rice.</title>
        <authorList>
            <person name="Khanal S."/>
            <person name="Antony Babu S."/>
            <person name="Zhou X.G."/>
        </authorList>
    </citation>
    <scope>NUCLEOTIDE SEQUENCE</scope>
    <source>
        <strain evidence="2">TX6</strain>
    </source>
</reference>
<name>A0AAN6JSV6_9BASI</name>
<dbReference type="AlphaFoldDB" id="A0AAN6JSV6"/>
<dbReference type="EMBL" id="JAPDMZ010000130">
    <property type="protein sequence ID" value="KAK0548694.1"/>
    <property type="molecule type" value="Genomic_DNA"/>
</dbReference>
<evidence type="ECO:0000313" key="3">
    <source>
        <dbReference type="Proteomes" id="UP001176517"/>
    </source>
</evidence>
<organism evidence="2 3">
    <name type="scientific">Tilletia horrida</name>
    <dbReference type="NCBI Taxonomy" id="155126"/>
    <lineage>
        <taxon>Eukaryota</taxon>
        <taxon>Fungi</taxon>
        <taxon>Dikarya</taxon>
        <taxon>Basidiomycota</taxon>
        <taxon>Ustilaginomycotina</taxon>
        <taxon>Exobasidiomycetes</taxon>
        <taxon>Tilletiales</taxon>
        <taxon>Tilletiaceae</taxon>
        <taxon>Tilletia</taxon>
    </lineage>
</organism>
<dbReference type="Proteomes" id="UP001176517">
    <property type="component" value="Unassembled WGS sequence"/>
</dbReference>
<feature type="region of interest" description="Disordered" evidence="1">
    <location>
        <begin position="1"/>
        <end position="23"/>
    </location>
</feature>